<evidence type="ECO:0000259" key="1">
    <source>
        <dbReference type="Pfam" id="PF01712"/>
    </source>
</evidence>
<dbReference type="AlphaFoldDB" id="A0A382PJV9"/>
<dbReference type="EMBL" id="UINC01107578">
    <property type="protein sequence ID" value="SVC73060.1"/>
    <property type="molecule type" value="Genomic_DNA"/>
</dbReference>
<dbReference type="CDD" id="cd01673">
    <property type="entry name" value="dNK"/>
    <property type="match status" value="1"/>
</dbReference>
<protein>
    <recommendedName>
        <fullName evidence="1">Deoxynucleoside kinase domain-containing protein</fullName>
    </recommendedName>
</protein>
<accession>A0A382PJV9</accession>
<dbReference type="InterPro" id="IPR050566">
    <property type="entry name" value="Deoxyribonucleoside_kinase"/>
</dbReference>
<dbReference type="InterPro" id="IPR031314">
    <property type="entry name" value="DNK_dom"/>
</dbReference>
<dbReference type="SUPFAM" id="SSF52540">
    <property type="entry name" value="P-loop containing nucleoside triphosphate hydrolases"/>
    <property type="match status" value="1"/>
</dbReference>
<dbReference type="InterPro" id="IPR027417">
    <property type="entry name" value="P-loop_NTPase"/>
</dbReference>
<reference evidence="2" key="1">
    <citation type="submission" date="2018-05" db="EMBL/GenBank/DDBJ databases">
        <authorList>
            <person name="Lanie J.A."/>
            <person name="Ng W.-L."/>
            <person name="Kazmierczak K.M."/>
            <person name="Andrzejewski T.M."/>
            <person name="Davidsen T.M."/>
            <person name="Wayne K.J."/>
            <person name="Tettelin H."/>
            <person name="Glass J.I."/>
            <person name="Rusch D."/>
            <person name="Podicherti R."/>
            <person name="Tsui H.-C.T."/>
            <person name="Winkler M.E."/>
        </authorList>
    </citation>
    <scope>NUCLEOTIDE SEQUENCE</scope>
</reference>
<dbReference type="InterPro" id="IPR002624">
    <property type="entry name" value="DCK/DGK"/>
</dbReference>
<gene>
    <name evidence="2" type="ORF">METZ01_LOCUS325914</name>
</gene>
<dbReference type="PIRSF" id="PIRSF000705">
    <property type="entry name" value="DNK"/>
    <property type="match status" value="1"/>
</dbReference>
<name>A0A382PJV9_9ZZZZ</name>
<proteinExistence type="predicted"/>
<dbReference type="PANTHER" id="PTHR10513">
    <property type="entry name" value="DEOXYNUCLEOSIDE KINASE"/>
    <property type="match status" value="1"/>
</dbReference>
<dbReference type="PANTHER" id="PTHR10513:SF46">
    <property type="entry name" value="DEOXYGUANOSINE KINASE"/>
    <property type="match status" value="1"/>
</dbReference>
<feature type="domain" description="Deoxynucleoside kinase" evidence="1">
    <location>
        <begin position="7"/>
        <end position="197"/>
    </location>
</feature>
<evidence type="ECO:0000313" key="2">
    <source>
        <dbReference type="EMBL" id="SVC73060.1"/>
    </source>
</evidence>
<organism evidence="2">
    <name type="scientific">marine metagenome</name>
    <dbReference type="NCBI Taxonomy" id="408172"/>
    <lineage>
        <taxon>unclassified sequences</taxon>
        <taxon>metagenomes</taxon>
        <taxon>ecological metagenomes</taxon>
    </lineage>
</organism>
<dbReference type="GO" id="GO:0005524">
    <property type="term" value="F:ATP binding"/>
    <property type="evidence" value="ECO:0007669"/>
    <property type="project" value="InterPro"/>
</dbReference>
<dbReference type="Pfam" id="PF01712">
    <property type="entry name" value="dNK"/>
    <property type="match status" value="1"/>
</dbReference>
<sequence length="214" mass="25358">MKIPYHIAIEGTIGVGKTSLAGILGDRLEAKLILEEFEENPFLVEFYKDSERFAFQTQLFFLLSRYRQQQKLQQTDLFTKTLISDYMFVKDRLFAALNLDDKEMSLYNAVARILEKNVASPDMVIFLQSDTDRLMQNIKLRGREYEKLIDWKYIDALNQMYNEYFFRYDDSPLLIINTNDIDFVNNKDDLEEIIEFIRTPGEGTRYFNPIKSIY</sequence>
<dbReference type="GO" id="GO:0005737">
    <property type="term" value="C:cytoplasm"/>
    <property type="evidence" value="ECO:0007669"/>
    <property type="project" value="TreeGrafter"/>
</dbReference>
<dbReference type="Gene3D" id="3.40.50.300">
    <property type="entry name" value="P-loop containing nucleotide triphosphate hydrolases"/>
    <property type="match status" value="1"/>
</dbReference>
<dbReference type="GO" id="GO:0019136">
    <property type="term" value="F:deoxynucleoside kinase activity"/>
    <property type="evidence" value="ECO:0007669"/>
    <property type="project" value="InterPro"/>
</dbReference>